<dbReference type="OrthoDB" id="9795347at2"/>
<dbReference type="NCBIfam" id="NF004064">
    <property type="entry name" value="PRK05578.1"/>
    <property type="match status" value="1"/>
</dbReference>
<dbReference type="EC" id="3.5.4.5" evidence="4 15"/>
<evidence type="ECO:0000256" key="12">
    <source>
        <dbReference type="PIRSR" id="PIRSR606262-1"/>
    </source>
</evidence>
<evidence type="ECO:0000256" key="4">
    <source>
        <dbReference type="ARBA" id="ARBA00012783"/>
    </source>
</evidence>
<reference evidence="17 18" key="1">
    <citation type="submission" date="2016-10" db="EMBL/GenBank/DDBJ databases">
        <authorList>
            <person name="de Groot N.N."/>
        </authorList>
    </citation>
    <scope>NUCLEOTIDE SEQUENCE [LARGE SCALE GENOMIC DNA]</scope>
    <source>
        <strain evidence="17 18">CGMCC 1.6502</strain>
    </source>
</reference>
<comment type="catalytic activity">
    <reaction evidence="11 15">
        <text>cytidine + H2O + H(+) = uridine + NH4(+)</text>
        <dbReference type="Rhea" id="RHEA:16069"/>
        <dbReference type="ChEBI" id="CHEBI:15377"/>
        <dbReference type="ChEBI" id="CHEBI:15378"/>
        <dbReference type="ChEBI" id="CHEBI:16704"/>
        <dbReference type="ChEBI" id="CHEBI:17562"/>
        <dbReference type="ChEBI" id="CHEBI:28938"/>
        <dbReference type="EC" id="3.5.4.5"/>
    </reaction>
</comment>
<comment type="function">
    <text evidence="2 15">This enzyme scavenges exogenous and endogenous cytidine and 2'-deoxycytidine for UMP synthesis.</text>
</comment>
<dbReference type="EMBL" id="FNFL01000001">
    <property type="protein sequence ID" value="SDJ68106.1"/>
    <property type="molecule type" value="Genomic_DNA"/>
</dbReference>
<dbReference type="AlphaFoldDB" id="A0A1G8VPU2"/>
<comment type="cofactor">
    <cofactor evidence="1 14 15">
        <name>Zn(2+)</name>
        <dbReference type="ChEBI" id="CHEBI:29105"/>
    </cofactor>
</comment>
<evidence type="ECO:0000256" key="8">
    <source>
        <dbReference type="ARBA" id="ARBA00022833"/>
    </source>
</evidence>
<dbReference type="InterPro" id="IPR016193">
    <property type="entry name" value="Cytidine_deaminase-like"/>
</dbReference>
<dbReference type="RefSeq" id="WP_093210403.1">
    <property type="nucleotide sequence ID" value="NZ_FNFL01000001.1"/>
</dbReference>
<dbReference type="STRING" id="407036.SAMN05216243_0270"/>
<feature type="domain" description="CMP/dCMP-type deaminase" evidence="16">
    <location>
        <begin position="1"/>
        <end position="128"/>
    </location>
</feature>
<evidence type="ECO:0000256" key="9">
    <source>
        <dbReference type="ARBA" id="ARBA00032005"/>
    </source>
</evidence>
<dbReference type="GO" id="GO:0042802">
    <property type="term" value="F:identical protein binding"/>
    <property type="evidence" value="ECO:0007669"/>
    <property type="project" value="UniProtKB-ARBA"/>
</dbReference>
<keyword evidence="7 15" id="KW-0378">Hydrolase</keyword>
<dbReference type="InterPro" id="IPR016192">
    <property type="entry name" value="APOBEC/CMP_deaminase_Zn-bd"/>
</dbReference>
<dbReference type="Pfam" id="PF00383">
    <property type="entry name" value="dCMP_cyt_deam_1"/>
    <property type="match status" value="1"/>
</dbReference>
<dbReference type="PANTHER" id="PTHR11644">
    <property type="entry name" value="CYTIDINE DEAMINASE"/>
    <property type="match status" value="1"/>
</dbReference>
<feature type="active site" description="Proton donor" evidence="12">
    <location>
        <position position="55"/>
    </location>
</feature>
<dbReference type="PANTHER" id="PTHR11644:SF2">
    <property type="entry name" value="CYTIDINE DEAMINASE"/>
    <property type="match status" value="1"/>
</dbReference>
<evidence type="ECO:0000256" key="11">
    <source>
        <dbReference type="ARBA" id="ARBA00049558"/>
    </source>
</evidence>
<dbReference type="GO" id="GO:0055086">
    <property type="term" value="P:nucleobase-containing small molecule metabolic process"/>
    <property type="evidence" value="ECO:0007669"/>
    <property type="project" value="UniProtKB-ARBA"/>
</dbReference>
<dbReference type="Gene3D" id="3.40.140.10">
    <property type="entry name" value="Cytidine Deaminase, domain 2"/>
    <property type="match status" value="1"/>
</dbReference>
<dbReference type="SUPFAM" id="SSF53927">
    <property type="entry name" value="Cytidine deaminase-like"/>
    <property type="match status" value="1"/>
</dbReference>
<keyword evidence="8 14" id="KW-0862">Zinc</keyword>
<sequence>MDKNNLFEKAKEIRERAYTPYSKFPVGAALLTKSGKVYQGCNIENAAYPVSLCAERVAIFKAISDGATDFAEMAVVADTGRPVPPCGSCRQVMSEFFDKKMNIHIGNLSDQSKTMTMEELLPFSFEPADLPKDKN</sequence>
<evidence type="ECO:0000256" key="5">
    <source>
        <dbReference type="ARBA" id="ARBA00018266"/>
    </source>
</evidence>
<feature type="binding site" evidence="14">
    <location>
        <position position="86"/>
    </location>
    <ligand>
        <name>Zn(2+)</name>
        <dbReference type="ChEBI" id="CHEBI:29105"/>
        <note>catalytic</note>
    </ligand>
</feature>
<evidence type="ECO:0000259" key="16">
    <source>
        <dbReference type="PROSITE" id="PS51747"/>
    </source>
</evidence>
<evidence type="ECO:0000256" key="6">
    <source>
        <dbReference type="ARBA" id="ARBA00022723"/>
    </source>
</evidence>
<comment type="similarity">
    <text evidence="3 15">Belongs to the cytidine and deoxycytidylate deaminase family.</text>
</comment>
<gene>
    <name evidence="17" type="ORF">SAMN05216243_0270</name>
</gene>
<evidence type="ECO:0000256" key="13">
    <source>
        <dbReference type="PIRSR" id="PIRSR606262-2"/>
    </source>
</evidence>
<proteinExistence type="inferred from homology"/>
<dbReference type="NCBIfam" id="TIGR01354">
    <property type="entry name" value="cyt_deam_tetra"/>
    <property type="match status" value="1"/>
</dbReference>
<accession>A0A1G8VPU2</accession>
<dbReference type="PROSITE" id="PS00903">
    <property type="entry name" value="CYT_DCMP_DEAMINASES_1"/>
    <property type="match status" value="1"/>
</dbReference>
<evidence type="ECO:0000256" key="2">
    <source>
        <dbReference type="ARBA" id="ARBA00003949"/>
    </source>
</evidence>
<keyword evidence="6 14" id="KW-0479">Metal-binding</keyword>
<evidence type="ECO:0000256" key="1">
    <source>
        <dbReference type="ARBA" id="ARBA00001947"/>
    </source>
</evidence>
<protein>
    <recommendedName>
        <fullName evidence="5 15">Cytidine deaminase</fullName>
        <ecNumber evidence="4 15">3.5.4.5</ecNumber>
    </recommendedName>
    <alternativeName>
        <fullName evidence="9 15">Cytidine aminohydrolase</fullName>
    </alternativeName>
</protein>
<organism evidence="17 18">
    <name type="scientific">Sediminibacillus albus</name>
    <dbReference type="NCBI Taxonomy" id="407036"/>
    <lineage>
        <taxon>Bacteria</taxon>
        <taxon>Bacillati</taxon>
        <taxon>Bacillota</taxon>
        <taxon>Bacilli</taxon>
        <taxon>Bacillales</taxon>
        <taxon>Bacillaceae</taxon>
        <taxon>Sediminibacillus</taxon>
    </lineage>
</organism>
<keyword evidence="18" id="KW-1185">Reference proteome</keyword>
<comment type="catalytic activity">
    <reaction evidence="10 15">
        <text>2'-deoxycytidine + H2O + H(+) = 2'-deoxyuridine + NH4(+)</text>
        <dbReference type="Rhea" id="RHEA:13433"/>
        <dbReference type="ChEBI" id="CHEBI:15377"/>
        <dbReference type="ChEBI" id="CHEBI:15378"/>
        <dbReference type="ChEBI" id="CHEBI:15698"/>
        <dbReference type="ChEBI" id="CHEBI:16450"/>
        <dbReference type="ChEBI" id="CHEBI:28938"/>
        <dbReference type="EC" id="3.5.4.5"/>
    </reaction>
</comment>
<dbReference type="InterPro" id="IPR050202">
    <property type="entry name" value="Cyt/Deoxycyt_deaminase"/>
</dbReference>
<dbReference type="GO" id="GO:0004126">
    <property type="term" value="F:cytidine deaminase activity"/>
    <property type="evidence" value="ECO:0007669"/>
    <property type="project" value="UniProtKB-UniRule"/>
</dbReference>
<feature type="binding site" evidence="14">
    <location>
        <position position="89"/>
    </location>
    <ligand>
        <name>Zn(2+)</name>
        <dbReference type="ChEBI" id="CHEBI:29105"/>
        <note>catalytic</note>
    </ligand>
</feature>
<name>A0A1G8VPU2_9BACI</name>
<dbReference type="CDD" id="cd01283">
    <property type="entry name" value="cytidine_deaminase"/>
    <property type="match status" value="1"/>
</dbReference>
<dbReference type="GO" id="GO:0005829">
    <property type="term" value="C:cytosol"/>
    <property type="evidence" value="ECO:0007669"/>
    <property type="project" value="TreeGrafter"/>
</dbReference>
<feature type="binding site" evidence="14">
    <location>
        <position position="53"/>
    </location>
    <ligand>
        <name>Zn(2+)</name>
        <dbReference type="ChEBI" id="CHEBI:29105"/>
        <note>catalytic</note>
    </ligand>
</feature>
<dbReference type="GO" id="GO:0008270">
    <property type="term" value="F:zinc ion binding"/>
    <property type="evidence" value="ECO:0007669"/>
    <property type="project" value="UniProtKB-UniRule"/>
</dbReference>
<evidence type="ECO:0000256" key="14">
    <source>
        <dbReference type="PIRSR" id="PIRSR606262-3"/>
    </source>
</evidence>
<evidence type="ECO:0000256" key="15">
    <source>
        <dbReference type="RuleBase" id="RU364006"/>
    </source>
</evidence>
<dbReference type="InterPro" id="IPR002125">
    <property type="entry name" value="CMP_dCMP_dom"/>
</dbReference>
<evidence type="ECO:0000256" key="7">
    <source>
        <dbReference type="ARBA" id="ARBA00022801"/>
    </source>
</evidence>
<dbReference type="GO" id="GO:0072527">
    <property type="term" value="P:pyrimidine-containing compound metabolic process"/>
    <property type="evidence" value="ECO:0007669"/>
    <property type="project" value="UniProtKB-ARBA"/>
</dbReference>
<dbReference type="FunFam" id="3.40.140.10:FF:000008">
    <property type="entry name" value="Cytidine deaminase"/>
    <property type="match status" value="1"/>
</dbReference>
<evidence type="ECO:0000256" key="3">
    <source>
        <dbReference type="ARBA" id="ARBA00006576"/>
    </source>
</evidence>
<dbReference type="PROSITE" id="PS51747">
    <property type="entry name" value="CYT_DCMP_DEAMINASES_2"/>
    <property type="match status" value="1"/>
</dbReference>
<feature type="binding site" evidence="13">
    <location>
        <begin position="42"/>
        <end position="48"/>
    </location>
    <ligand>
        <name>substrate</name>
    </ligand>
</feature>
<dbReference type="Proteomes" id="UP000198694">
    <property type="component" value="Unassembled WGS sequence"/>
</dbReference>
<dbReference type="InterPro" id="IPR006262">
    <property type="entry name" value="Cyt_deam_tetra"/>
</dbReference>
<evidence type="ECO:0000313" key="18">
    <source>
        <dbReference type="Proteomes" id="UP000198694"/>
    </source>
</evidence>
<evidence type="ECO:0000256" key="10">
    <source>
        <dbReference type="ARBA" id="ARBA00049252"/>
    </source>
</evidence>
<evidence type="ECO:0000313" key="17">
    <source>
        <dbReference type="EMBL" id="SDJ68106.1"/>
    </source>
</evidence>